<dbReference type="Proteomes" id="UP001285352">
    <property type="component" value="Unassembled WGS sequence"/>
</dbReference>
<dbReference type="SUPFAM" id="SSF46955">
    <property type="entry name" value="Putative DNA-binding domain"/>
    <property type="match status" value="1"/>
</dbReference>
<feature type="region of interest" description="Disordered" evidence="1">
    <location>
        <begin position="1"/>
        <end position="21"/>
    </location>
</feature>
<dbReference type="Pfam" id="PF12728">
    <property type="entry name" value="HTH_17"/>
    <property type="match status" value="1"/>
</dbReference>
<evidence type="ECO:0000313" key="4">
    <source>
        <dbReference type="Proteomes" id="UP001285352"/>
    </source>
</evidence>
<dbReference type="EMBL" id="JAXAVU010000001">
    <property type="protein sequence ID" value="MDX8140579.1"/>
    <property type="molecule type" value="Genomic_DNA"/>
</dbReference>
<organism evidence="3 4">
    <name type="scientific">Lentzea sokolovensis</name>
    <dbReference type="NCBI Taxonomy" id="3095429"/>
    <lineage>
        <taxon>Bacteria</taxon>
        <taxon>Bacillati</taxon>
        <taxon>Actinomycetota</taxon>
        <taxon>Actinomycetes</taxon>
        <taxon>Pseudonocardiales</taxon>
        <taxon>Pseudonocardiaceae</taxon>
        <taxon>Lentzea</taxon>
    </lineage>
</organism>
<dbReference type="RefSeq" id="WP_245816162.1">
    <property type="nucleotide sequence ID" value="NZ_JAXAVU010000001.1"/>
</dbReference>
<comment type="caution">
    <text evidence="3">The sequence shown here is derived from an EMBL/GenBank/DDBJ whole genome shotgun (WGS) entry which is preliminary data.</text>
</comment>
<sequence>MNTGHNPTSKSGSRPGSETSAIRSLKYAEPLWDPNEVAAFLKIPKKTLQKWRSDNTGPPWRRYGKHVRYEPHLVREWLSNQ</sequence>
<reference evidence="3 4" key="1">
    <citation type="submission" date="2023-11" db="EMBL/GenBank/DDBJ databases">
        <title>Lentzea sokolovensis, sp. nov., Lentzea kristufkii, sp. nov., and Lentzea miocenensis, sp. nov., rare actinobacteria from Sokolov Coal Basin, Miocene lacustrine sediment, Czech Republic.</title>
        <authorList>
            <person name="Lara A."/>
            <person name="Kotroba L."/>
            <person name="Nouioui I."/>
            <person name="Neumann-Schaal M."/>
            <person name="Mast Y."/>
            <person name="Chronakova A."/>
        </authorList>
    </citation>
    <scope>NUCLEOTIDE SEQUENCE [LARGE SCALE GENOMIC DNA]</scope>
    <source>
        <strain evidence="3 4">BCCO 10_0061</strain>
    </source>
</reference>
<accession>A0ABU4UM56</accession>
<evidence type="ECO:0000259" key="2">
    <source>
        <dbReference type="Pfam" id="PF12728"/>
    </source>
</evidence>
<keyword evidence="4" id="KW-1185">Reference proteome</keyword>
<dbReference type="InterPro" id="IPR041657">
    <property type="entry name" value="HTH_17"/>
</dbReference>
<reference evidence="3 4" key="2">
    <citation type="submission" date="2023-11" db="EMBL/GenBank/DDBJ databases">
        <authorList>
            <person name="Lara A.C."/>
            <person name="Chronakova A."/>
        </authorList>
    </citation>
    <scope>NUCLEOTIDE SEQUENCE [LARGE SCALE GENOMIC DNA]</scope>
    <source>
        <strain evidence="3 4">BCCO 10_0061</strain>
    </source>
</reference>
<protein>
    <submittedName>
        <fullName evidence="3">Helix-turn-helix domain-containing protein</fullName>
    </submittedName>
</protein>
<dbReference type="InterPro" id="IPR009061">
    <property type="entry name" value="DNA-bd_dom_put_sf"/>
</dbReference>
<evidence type="ECO:0000313" key="3">
    <source>
        <dbReference type="EMBL" id="MDX8140579.1"/>
    </source>
</evidence>
<name>A0ABU4UM56_9PSEU</name>
<feature type="domain" description="Helix-turn-helix" evidence="2">
    <location>
        <begin position="34"/>
        <end position="81"/>
    </location>
</feature>
<proteinExistence type="predicted"/>
<gene>
    <name evidence="3" type="ORF">SK854_00525</name>
</gene>
<evidence type="ECO:0000256" key="1">
    <source>
        <dbReference type="SAM" id="MobiDB-lite"/>
    </source>
</evidence>